<dbReference type="AlphaFoldDB" id="A0A9D9NN77"/>
<dbReference type="Pfam" id="PF07495">
    <property type="entry name" value="Y_Y_Y"/>
    <property type="match status" value="1"/>
</dbReference>
<dbReference type="InterPro" id="IPR013783">
    <property type="entry name" value="Ig-like_fold"/>
</dbReference>
<dbReference type="InterPro" id="IPR011110">
    <property type="entry name" value="Reg_prop"/>
</dbReference>
<reference evidence="6" key="1">
    <citation type="submission" date="2020-10" db="EMBL/GenBank/DDBJ databases">
        <authorList>
            <person name="Gilroy R."/>
        </authorList>
    </citation>
    <scope>NUCLEOTIDE SEQUENCE</scope>
    <source>
        <strain evidence="6">B3-1481</strain>
    </source>
</reference>
<evidence type="ECO:0000256" key="1">
    <source>
        <dbReference type="ARBA" id="ARBA00023015"/>
    </source>
</evidence>
<dbReference type="SUPFAM" id="SSF46689">
    <property type="entry name" value="Homeodomain-like"/>
    <property type="match status" value="1"/>
</dbReference>
<evidence type="ECO:0000256" key="4">
    <source>
        <dbReference type="SAM" id="Phobius"/>
    </source>
</evidence>
<gene>
    <name evidence="6" type="ORF">IAB76_01040</name>
</gene>
<dbReference type="InterPro" id="IPR015943">
    <property type="entry name" value="WD40/YVTN_repeat-like_dom_sf"/>
</dbReference>
<proteinExistence type="predicted"/>
<dbReference type="PRINTS" id="PR00032">
    <property type="entry name" value="HTHARAC"/>
</dbReference>
<dbReference type="GO" id="GO:0043565">
    <property type="term" value="F:sequence-specific DNA binding"/>
    <property type="evidence" value="ECO:0007669"/>
    <property type="project" value="InterPro"/>
</dbReference>
<dbReference type="Pfam" id="PF07494">
    <property type="entry name" value="Reg_prop"/>
    <property type="match status" value="1"/>
</dbReference>
<evidence type="ECO:0000313" key="6">
    <source>
        <dbReference type="EMBL" id="MBO8479686.1"/>
    </source>
</evidence>
<feature type="transmembrane region" description="Helical" evidence="4">
    <location>
        <begin position="346"/>
        <end position="367"/>
    </location>
</feature>
<dbReference type="PROSITE" id="PS01124">
    <property type="entry name" value="HTH_ARAC_FAMILY_2"/>
    <property type="match status" value="1"/>
</dbReference>
<name>A0A9D9NN77_9BACT</name>
<feature type="non-terminal residue" evidence="6">
    <location>
        <position position="1"/>
    </location>
</feature>
<protein>
    <submittedName>
        <fullName evidence="6">Helix-turn-helix domain-containing protein</fullName>
    </submittedName>
</protein>
<dbReference type="PANTHER" id="PTHR43280">
    <property type="entry name" value="ARAC-FAMILY TRANSCRIPTIONAL REGULATOR"/>
    <property type="match status" value="1"/>
</dbReference>
<evidence type="ECO:0000313" key="7">
    <source>
        <dbReference type="Proteomes" id="UP000823769"/>
    </source>
</evidence>
<keyword evidence="3" id="KW-0804">Transcription</keyword>
<dbReference type="Pfam" id="PF12833">
    <property type="entry name" value="HTH_18"/>
    <property type="match status" value="1"/>
</dbReference>
<organism evidence="6 7">
    <name type="scientific">Candidatus Cryptobacteroides avistercoris</name>
    <dbReference type="NCBI Taxonomy" id="2840758"/>
    <lineage>
        <taxon>Bacteria</taxon>
        <taxon>Pseudomonadati</taxon>
        <taxon>Bacteroidota</taxon>
        <taxon>Bacteroidia</taxon>
        <taxon>Bacteroidales</taxon>
        <taxon>Candidatus Cryptobacteroides</taxon>
    </lineage>
</organism>
<dbReference type="EMBL" id="JADILW010000017">
    <property type="protein sequence ID" value="MBO8479686.1"/>
    <property type="molecule type" value="Genomic_DNA"/>
</dbReference>
<dbReference type="Gene3D" id="1.10.10.60">
    <property type="entry name" value="Homeodomain-like"/>
    <property type="match status" value="1"/>
</dbReference>
<keyword evidence="2" id="KW-0238">DNA-binding</keyword>
<dbReference type="SMART" id="SM00342">
    <property type="entry name" value="HTH_ARAC"/>
    <property type="match status" value="1"/>
</dbReference>
<dbReference type="SUPFAM" id="SSF63829">
    <property type="entry name" value="Calcium-dependent phosphotriesterase"/>
    <property type="match status" value="1"/>
</dbReference>
<dbReference type="Gene3D" id="2.130.10.10">
    <property type="entry name" value="YVTN repeat-like/Quinoprotein amine dehydrogenase"/>
    <property type="match status" value="1"/>
</dbReference>
<dbReference type="PANTHER" id="PTHR43280:SF28">
    <property type="entry name" value="HTH-TYPE TRANSCRIPTIONAL ACTIVATOR RHAS"/>
    <property type="match status" value="1"/>
</dbReference>
<dbReference type="InterPro" id="IPR011123">
    <property type="entry name" value="Y_Y_Y"/>
</dbReference>
<accession>A0A9D9NN77</accession>
<keyword evidence="4" id="KW-1133">Transmembrane helix</keyword>
<evidence type="ECO:0000256" key="3">
    <source>
        <dbReference type="ARBA" id="ARBA00023163"/>
    </source>
</evidence>
<keyword evidence="1" id="KW-0805">Transcription regulation</keyword>
<dbReference type="Gene3D" id="2.60.40.10">
    <property type="entry name" value="Immunoglobulins"/>
    <property type="match status" value="1"/>
</dbReference>
<evidence type="ECO:0000256" key="2">
    <source>
        <dbReference type="ARBA" id="ARBA00023125"/>
    </source>
</evidence>
<dbReference type="InterPro" id="IPR009057">
    <property type="entry name" value="Homeodomain-like_sf"/>
</dbReference>
<feature type="domain" description="HTH araC/xylS-type" evidence="5">
    <location>
        <begin position="385"/>
        <end position="484"/>
    </location>
</feature>
<dbReference type="GO" id="GO:0003700">
    <property type="term" value="F:DNA-binding transcription factor activity"/>
    <property type="evidence" value="ECO:0007669"/>
    <property type="project" value="InterPro"/>
</dbReference>
<keyword evidence="4" id="KW-0812">Transmembrane</keyword>
<dbReference type="Proteomes" id="UP000823769">
    <property type="component" value="Unassembled WGS sequence"/>
</dbReference>
<reference evidence="6" key="2">
    <citation type="journal article" date="2021" name="PeerJ">
        <title>Extensive microbial diversity within the chicken gut microbiome revealed by metagenomics and culture.</title>
        <authorList>
            <person name="Gilroy R."/>
            <person name="Ravi A."/>
            <person name="Getino M."/>
            <person name="Pursley I."/>
            <person name="Horton D.L."/>
            <person name="Alikhan N.F."/>
            <person name="Baker D."/>
            <person name="Gharbi K."/>
            <person name="Hall N."/>
            <person name="Watson M."/>
            <person name="Adriaenssens E.M."/>
            <person name="Foster-Nyarko E."/>
            <person name="Jarju S."/>
            <person name="Secka A."/>
            <person name="Antonio M."/>
            <person name="Oren A."/>
            <person name="Chaudhuri R.R."/>
            <person name="La Ragione R."/>
            <person name="Hildebrand F."/>
            <person name="Pallen M.J."/>
        </authorList>
    </citation>
    <scope>NUCLEOTIDE SEQUENCE</scope>
    <source>
        <strain evidence="6">B3-1481</strain>
    </source>
</reference>
<keyword evidence="4" id="KW-0472">Membrane</keyword>
<comment type="caution">
    <text evidence="6">The sequence shown here is derived from an EMBL/GenBank/DDBJ whole genome shotgun (WGS) entry which is preliminary data.</text>
</comment>
<sequence>AYVPRYYRRDDDAYYAPNSDQIYDLNAADPARLWISSFDGSLSYVDLSDDSRQFISRKNRIPFPAQQLNRMRHSCFGPDGKLYASGSLGLFVCDNPSDEPEQMKFEHFPSTADFDIQHILFTADGMLWASSSGNGFIGFDGTGSDSRAEFYTTREGILSNFVLSAVQDRKGNIWIASNGGINKFNPQTNSIIGYPYSRIGLDVQLNEGRPILADNGEIFFNTTGGLLHFNPDEISNSTYVPRLLISFMSVNGRQKDEDTFDRVRMKRNQTLDLRFLALDLAAPSRVLYYYKVDGLDEDWHNLGNDPFIHLSDLKPGRYTLRLRSTNADGIAVDNERTIRLDVGGGILLLSLLLPPLLLGAAAAAVFLHLRRRASRAAAAPQPFRDSLTAFLEEHIDDGDLSIADVAAAMNMSRSSLFQKCRDKLKMTPLEYLKELRFRKAAEMLQEGSHSISQIAWATGFNDSHYFSRAFKQRFGKTPSEYRNSARRGGGDRSRN</sequence>
<evidence type="ECO:0000259" key="5">
    <source>
        <dbReference type="PROSITE" id="PS01124"/>
    </source>
</evidence>
<dbReference type="InterPro" id="IPR018060">
    <property type="entry name" value="HTH_AraC"/>
</dbReference>
<dbReference type="InterPro" id="IPR020449">
    <property type="entry name" value="Tscrpt_reg_AraC-type_HTH"/>
</dbReference>